<dbReference type="AlphaFoldDB" id="A0A6C0H800"/>
<reference evidence="1" key="1">
    <citation type="journal article" date="2020" name="Nature">
        <title>Giant virus diversity and host interactions through global metagenomics.</title>
        <authorList>
            <person name="Schulz F."/>
            <person name="Roux S."/>
            <person name="Paez-Espino D."/>
            <person name="Jungbluth S."/>
            <person name="Walsh D.A."/>
            <person name="Denef V.J."/>
            <person name="McMahon K.D."/>
            <person name="Konstantinidis K.T."/>
            <person name="Eloe-Fadrosh E.A."/>
            <person name="Kyrpides N.C."/>
            <person name="Woyke T."/>
        </authorList>
    </citation>
    <scope>NUCLEOTIDE SEQUENCE</scope>
    <source>
        <strain evidence="1">GVMAG-M-3300023179-73</strain>
    </source>
</reference>
<evidence type="ECO:0000313" key="1">
    <source>
        <dbReference type="EMBL" id="QHT76265.1"/>
    </source>
</evidence>
<protein>
    <submittedName>
        <fullName evidence="1">Uncharacterized protein</fullName>
    </submittedName>
</protein>
<dbReference type="EMBL" id="MN739892">
    <property type="protein sequence ID" value="QHT76265.1"/>
    <property type="molecule type" value="Genomic_DNA"/>
</dbReference>
<accession>A0A6C0H800</accession>
<organism evidence="1">
    <name type="scientific">viral metagenome</name>
    <dbReference type="NCBI Taxonomy" id="1070528"/>
    <lineage>
        <taxon>unclassified sequences</taxon>
        <taxon>metagenomes</taxon>
        <taxon>organismal metagenomes</taxon>
    </lineage>
</organism>
<name>A0A6C0H800_9ZZZZ</name>
<proteinExistence type="predicted"/>
<sequence>MFVLICQDSDSEQVVNIIHSTDTSIVKSWISEYLHSEMESQSMCPALPDIKYNAYTIEDDETSGVSRLVKRYKQVHRGYVYNSYERKESTVCAVRFLKFDGNNINFDNVGKGLWNDLDVEINYRVIRQMDKDSLLQVFKGIQQRLSTKNNWTTSEFTALMSDTLKSFRKELFSNITKRMRRYGKQRSAYKWMVEPVIDHKKKD</sequence>